<dbReference type="STRING" id="314265.R2601_23975"/>
<dbReference type="OrthoDB" id="7877326at2"/>
<gene>
    <name evidence="2" type="ORF">R2601_23975</name>
</gene>
<dbReference type="HOGENOM" id="CLU_2207516_0_0_5"/>
<dbReference type="RefSeq" id="WP_007800179.1">
    <property type="nucleotide sequence ID" value="NZ_DS022276.1"/>
</dbReference>
<evidence type="ECO:0000256" key="1">
    <source>
        <dbReference type="SAM" id="MobiDB-lite"/>
    </source>
</evidence>
<proteinExistence type="predicted"/>
<comment type="caution">
    <text evidence="2">The sequence shown here is derived from an EMBL/GenBank/DDBJ whole genome shotgun (WGS) entry which is preliminary data.</text>
</comment>
<dbReference type="AlphaFoldDB" id="Q0FI84"/>
<evidence type="ECO:0000313" key="2">
    <source>
        <dbReference type="EMBL" id="EAU43932.1"/>
    </source>
</evidence>
<accession>Q0FI84</accession>
<organism evidence="2 3">
    <name type="scientific">Salipiger bermudensis (strain DSM 26914 / JCM 13377 / KCTC 12554 / HTCC2601)</name>
    <name type="common">Pelagibaca bermudensis</name>
    <dbReference type="NCBI Taxonomy" id="314265"/>
    <lineage>
        <taxon>Bacteria</taxon>
        <taxon>Pseudomonadati</taxon>
        <taxon>Pseudomonadota</taxon>
        <taxon>Alphaproteobacteria</taxon>
        <taxon>Rhodobacterales</taxon>
        <taxon>Roseobacteraceae</taxon>
        <taxon>Salipiger</taxon>
    </lineage>
</organism>
<feature type="region of interest" description="Disordered" evidence="1">
    <location>
        <begin position="49"/>
        <end position="107"/>
    </location>
</feature>
<reference evidence="2 3" key="1">
    <citation type="journal article" date="2010" name="J. Bacteriol.">
        <title>Genome sequences of Pelagibaca bermudensis HTCC2601T and Maritimibacter alkaliphilus HTCC2654T, the type strains of two marine Roseobacter genera.</title>
        <authorList>
            <person name="Thrash J.C."/>
            <person name="Cho J.C."/>
            <person name="Ferriera S."/>
            <person name="Johnson J."/>
            <person name="Vergin K.L."/>
            <person name="Giovannoni S.J."/>
        </authorList>
    </citation>
    <scope>NUCLEOTIDE SEQUENCE [LARGE SCALE GENOMIC DNA]</scope>
    <source>
        <strain evidence="3">DSM 26914 / JCM 13377 / KCTC 12554 / HTCC2601</strain>
    </source>
</reference>
<keyword evidence="3" id="KW-1185">Reference proteome</keyword>
<dbReference type="eggNOG" id="ENOG502ZNMX">
    <property type="taxonomic scope" value="Bacteria"/>
</dbReference>
<feature type="compositionally biased region" description="Low complexity" evidence="1">
    <location>
        <begin position="72"/>
        <end position="107"/>
    </location>
</feature>
<dbReference type="Proteomes" id="UP000006230">
    <property type="component" value="Unassembled WGS sequence"/>
</dbReference>
<name>Q0FI84_SALBH</name>
<dbReference type="EMBL" id="AATQ01000061">
    <property type="protein sequence ID" value="EAU43932.1"/>
    <property type="molecule type" value="Genomic_DNA"/>
</dbReference>
<protein>
    <submittedName>
        <fullName evidence="2">Uncharacterized protein</fullName>
    </submittedName>
</protein>
<evidence type="ECO:0000313" key="3">
    <source>
        <dbReference type="Proteomes" id="UP000006230"/>
    </source>
</evidence>
<sequence>MATRKTTDETVTVKMTGAHTYKTGASTRRTLPEGWSGPVPAAIGAEIEKAGKGKIQKPKAAEKPKAAKKSTKAATTAPAATAGATDPAATGGQAQGGAPASGDGATG</sequence>